<keyword evidence="1" id="KW-0121">Carboxypeptidase</keyword>
<dbReference type="GO" id="GO:0004180">
    <property type="term" value="F:carboxypeptidase activity"/>
    <property type="evidence" value="ECO:0007669"/>
    <property type="project" value="UniProtKB-KW"/>
</dbReference>
<reference evidence="1 2" key="1">
    <citation type="submission" date="2018-06" db="EMBL/GenBank/DDBJ databases">
        <authorList>
            <consortium name="Pathogen Informatics"/>
            <person name="Doyle S."/>
        </authorList>
    </citation>
    <scope>NUCLEOTIDE SEQUENCE [LARGE SCALE GENOMIC DNA]</scope>
    <source>
        <strain evidence="1 2">NCTC5050</strain>
    </source>
</reference>
<dbReference type="AlphaFoldDB" id="A0A378B1S9"/>
<sequence length="58" mass="6188">MTSGLMRPCFSGVNSVYEQRDALALDSESYRLLTLTWQRFVHAGGDAGSRAAGGAAHT</sequence>
<keyword evidence="2" id="KW-1185">Reference proteome</keyword>
<evidence type="ECO:0000313" key="2">
    <source>
        <dbReference type="Proteomes" id="UP000255382"/>
    </source>
</evidence>
<keyword evidence="1" id="KW-0645">Protease</keyword>
<gene>
    <name evidence="1" type="ORF">NCTC5050_04057</name>
</gene>
<keyword evidence="1" id="KW-0378">Hydrolase</keyword>
<proteinExistence type="predicted"/>
<protein>
    <submittedName>
        <fullName evidence="1">Dipeptidyl carboxypeptidase Dcp</fullName>
    </submittedName>
</protein>
<dbReference type="EMBL" id="UGLZ01000005">
    <property type="protein sequence ID" value="STV26979.1"/>
    <property type="molecule type" value="Genomic_DNA"/>
</dbReference>
<name>A0A378B1S9_KLEPO</name>
<dbReference type="Proteomes" id="UP000255382">
    <property type="component" value="Unassembled WGS sequence"/>
</dbReference>
<accession>A0A378B1S9</accession>
<organism evidence="1 2">
    <name type="scientific">Klebsiella pneumoniae subsp. ozaenae</name>
    <dbReference type="NCBI Taxonomy" id="574"/>
    <lineage>
        <taxon>Bacteria</taxon>
        <taxon>Pseudomonadati</taxon>
        <taxon>Pseudomonadota</taxon>
        <taxon>Gammaproteobacteria</taxon>
        <taxon>Enterobacterales</taxon>
        <taxon>Enterobacteriaceae</taxon>
        <taxon>Klebsiella/Raoultella group</taxon>
        <taxon>Klebsiella</taxon>
        <taxon>Klebsiella pneumoniae complex</taxon>
    </lineage>
</organism>
<evidence type="ECO:0000313" key="1">
    <source>
        <dbReference type="EMBL" id="STV26979.1"/>
    </source>
</evidence>